<protein>
    <submittedName>
        <fullName evidence="5">Uncharacterized protein</fullName>
    </submittedName>
</protein>
<keyword evidence="2" id="KW-0677">Repeat</keyword>
<dbReference type="GO" id="GO:0005774">
    <property type="term" value="C:vacuolar membrane"/>
    <property type="evidence" value="ECO:0007669"/>
    <property type="project" value="TreeGrafter"/>
</dbReference>
<dbReference type="Gene3D" id="2.130.10.10">
    <property type="entry name" value="YVTN repeat-like/Quinoprotein amine dehydrogenase"/>
    <property type="match status" value="2"/>
</dbReference>
<feature type="region of interest" description="Disordered" evidence="4">
    <location>
        <begin position="1223"/>
        <end position="1255"/>
    </location>
</feature>
<feature type="region of interest" description="Disordered" evidence="4">
    <location>
        <begin position="1411"/>
        <end position="1486"/>
    </location>
</feature>
<evidence type="ECO:0000313" key="6">
    <source>
        <dbReference type="Proteomes" id="UP000318582"/>
    </source>
</evidence>
<feature type="region of interest" description="Disordered" evidence="4">
    <location>
        <begin position="1506"/>
        <end position="1527"/>
    </location>
</feature>
<feature type="region of interest" description="Disordered" evidence="4">
    <location>
        <begin position="1306"/>
        <end position="1336"/>
    </location>
</feature>
<feature type="region of interest" description="Disordered" evidence="4">
    <location>
        <begin position="932"/>
        <end position="1025"/>
    </location>
</feature>
<feature type="repeat" description="WD" evidence="3">
    <location>
        <begin position="145"/>
        <end position="181"/>
    </location>
</feature>
<feature type="compositionally biased region" description="Low complexity" evidence="4">
    <location>
        <begin position="128"/>
        <end position="138"/>
    </location>
</feature>
<sequence>MNSPSSTNPAPPLRPLAALPHLRTMLRPSSSSSSTTTTVGTPSTPFATPQAVHLAQPVTSLSISPNGQEAVLAAKKGLYIIDLENLTKPPRVIHHMTNWDVSDSNQKALVWNLETSPSGSTTAGRDASSTSPSSTSSTKHIQHILGSHQRAVSDLNWSPFHPDVLATCSYDSYVHLWDLRTVTDKPETSFCAWTAGATQVKFNRLNEHLLASSHDTDVKIWDIRKGSTPVTMITAHMTKIYGIDWSRNNEAEIITCSQDRLVKFWDITEPRTCQATIMTGSPVWRARFTPFGNGIVTMPQRKDTNLLLWSCDNLTAPVYSFEGHTDVPREFVWRVRGGSNADMVDHRSFQLVTWSKDQHLRLWPISPDITKAVGHQLIRESDSPLPDYDDEPHSPTQSALHRRTSSEPGAVLSIPAEVSFGNRSHTAILTTDPIRRGSHHQSNSTSLLGEPDPTRDWLESHGFDDSTTSQQPASPRTETGEKLPWTLNREIGEVMRAYPAVQFEKVNLAKRQCTITLQSAADTSSHLEAPIPSAFLRLDVTFPQQYPYRAAPVFTFQKTGMVSMANRRVLAAKISGIATSLVRKSLPCLDACLRYLLFGHVPPPSSPTTTTAGPRFPDVRTASSSSLTLFPTSTVNTAAAAALCDADVTTSANDVGTALQRTMPPPPPLPIPSFDSDMTTSSDSDASALADSTLLMGKRKFQDKRLLKEVIVGTESRNVPFPRLCGASFSPNGQLVYFFSTLPHPSTTKFTAYSLVTRNQQPVLQSQHFTTQPRTFSLYENYRAFVFTKFPKSSFVAGNLPREHHHTHHHHHPQQASAWGAAHAPADSYIVPPTADRQEGRGKFSYWLDSDESGDESVAAPSLFCRNQLTFDHRAPPATPPHTTPFHNPRPVSTPTTRTPSGSMPRAHGMEGGSRTQSLTIDPAAALALSSSYAGPATPRGSPHGTSAGPVSDASGDHPPPLPILHRAATVGGGIGLALPHSSSQDATTIPTSSAKTTPMRLAATSRPATAASGPRSTTPNSLATSPTLTTALARRAAYPGPHHPHRRRRANSMDMGSVSGGSEFGGSEIPSSFEERTLPNSFHNPAPLLPPYAYPFQHEHVANNNNTLNSNHDLLLTSAASLASSPREPHYPELSLHQATIDKPPPPPRTAFGITVHVRDVNALLPVSQTLASEYSLSGTDPVAICSRNAAAAGRIGRKDLMQIWSLAALLLTAQCDAGGGGAAAESGPKARGRVVVDQRSRRPRRRRGDLSAVGMAAAAPPRWRWHPFGRKMVHDIFAFCERCGDVQTLAMLVCVFSPRLASSSRRNMAGSGSEQSVQLATTTTTGRAADPSAVTAPLRQTSQSYFRQHLSSTTGGATNTGMMTAMVAGMITPPLSAAFSMMGVAVSSVRTSPDSDTVALQLTSLAKEAGGNNSAASGPGGGGASKRTAGWLRAGLGPASSRPSSESLSKHVHHSSIDSHAASSSQPASPGTGTPLAGSYAGEGGLWHHGSGGAAAAAGDATLNNSGSSNTTQLPDGVTMSRSSSATYAQAAAGGLTSPPIMTTSNTFRAQGLRHATTGSAAATISIAAAAGAQLNSSISSRSNSSMPGLHRQRSQDAWMGAAYHHHHQQQHSSKDSAPPSPKPQPSAAVSGWTLTAPIASVMTSAPVARWTGAGGGGAVASSTPPAQYTPPAVSTSLPPTPPTPQAQHQHLQQHQMVQTLQQQQQQQPAHSSCSSSSSSSSSLAAVFMLRLTEDEDAERHTIGQGTTTRPPAAAAAAVLPLPSAHGDAHLLLDPHQQHWYDAYCVGYADLLYMWGLVEQRAEVLKFVGAAANEVGGGGSRARMAARHVGVDVGMVCPGCATLLTPNAGNPTTPAASAHPFTSVTTTPTTAWSYCWRCDRKRYGLLAACSVCHLPARGLAAFCTVCSHESWWEGRVGDRDRDVEMEMEAK</sequence>
<reference evidence="5 6" key="1">
    <citation type="journal article" date="2019" name="Sci. Rep.">
        <title>Comparative genomics of chytrid fungi reveal insights into the obligate biotrophic and pathogenic lifestyle of Synchytrium endobioticum.</title>
        <authorList>
            <person name="van de Vossenberg B.T.L.H."/>
            <person name="Warris S."/>
            <person name="Nguyen H.D.T."/>
            <person name="van Gent-Pelzer M.P.E."/>
            <person name="Joly D.L."/>
            <person name="van de Geest H.C."/>
            <person name="Bonants P.J.M."/>
            <person name="Smith D.S."/>
            <person name="Levesque C.A."/>
            <person name="van der Lee T.A.J."/>
        </authorList>
    </citation>
    <scope>NUCLEOTIDE SEQUENCE [LARGE SCALE GENOMIC DNA]</scope>
    <source>
        <strain evidence="5 6">CBS 809.83</strain>
    </source>
</reference>
<proteinExistence type="predicted"/>
<accession>A0A507EHR6</accession>
<feature type="region of interest" description="Disordered" evidence="4">
    <location>
        <begin position="115"/>
        <end position="140"/>
    </location>
</feature>
<feature type="compositionally biased region" description="Basic and acidic residues" evidence="4">
    <location>
        <begin position="452"/>
        <end position="464"/>
    </location>
</feature>
<feature type="repeat" description="WD" evidence="3">
    <location>
        <begin position="233"/>
        <end position="275"/>
    </location>
</feature>
<feature type="compositionally biased region" description="Polar residues" evidence="4">
    <location>
        <begin position="1306"/>
        <end position="1328"/>
    </location>
</feature>
<evidence type="ECO:0000256" key="1">
    <source>
        <dbReference type="ARBA" id="ARBA00022574"/>
    </source>
</evidence>
<feature type="region of interest" description="Disordered" evidence="4">
    <location>
        <begin position="874"/>
        <end position="916"/>
    </location>
</feature>
<keyword evidence="6" id="KW-1185">Reference proteome</keyword>
<comment type="caution">
    <text evidence="5">The sequence shown here is derived from an EMBL/GenBank/DDBJ whole genome shotgun (WGS) entry which is preliminary data.</text>
</comment>
<feature type="compositionally biased region" description="Low complexity" evidence="4">
    <location>
        <begin position="1460"/>
        <end position="1472"/>
    </location>
</feature>
<feature type="compositionally biased region" description="Low complexity" evidence="4">
    <location>
        <begin position="1688"/>
        <end position="1722"/>
    </location>
</feature>
<dbReference type="PANTHER" id="PTHR46170">
    <property type="entry name" value="GATOR COMPLEX PROTEIN WDR59"/>
    <property type="match status" value="1"/>
</dbReference>
<dbReference type="Pfam" id="PF00400">
    <property type="entry name" value="WD40"/>
    <property type="match status" value="3"/>
</dbReference>
<gene>
    <name evidence="5" type="ORF">PhCBS80983_g00188</name>
</gene>
<feature type="region of interest" description="Disordered" evidence="4">
    <location>
        <begin position="1038"/>
        <end position="1077"/>
    </location>
</feature>
<feature type="region of interest" description="Disordered" evidence="4">
    <location>
        <begin position="1656"/>
        <end position="1722"/>
    </location>
</feature>
<dbReference type="GO" id="GO:0035591">
    <property type="term" value="F:signaling adaptor activity"/>
    <property type="evidence" value="ECO:0007669"/>
    <property type="project" value="TreeGrafter"/>
</dbReference>
<feature type="compositionally biased region" description="Polar residues" evidence="4">
    <location>
        <begin position="981"/>
        <end position="997"/>
    </location>
</feature>
<dbReference type="InterPro" id="IPR036322">
    <property type="entry name" value="WD40_repeat_dom_sf"/>
</dbReference>
<dbReference type="SMART" id="SM00320">
    <property type="entry name" value="WD40"/>
    <property type="match status" value="5"/>
</dbReference>
<evidence type="ECO:0000256" key="3">
    <source>
        <dbReference type="PROSITE-ProRule" id="PRU00221"/>
    </source>
</evidence>
<dbReference type="EMBL" id="QEAQ01000001">
    <property type="protein sequence ID" value="TPX62836.1"/>
    <property type="molecule type" value="Genomic_DNA"/>
</dbReference>
<dbReference type="InterPro" id="IPR015943">
    <property type="entry name" value="WD40/YVTN_repeat-like_dom_sf"/>
</dbReference>
<keyword evidence="1 3" id="KW-0853">WD repeat</keyword>
<evidence type="ECO:0000256" key="4">
    <source>
        <dbReference type="SAM" id="MobiDB-lite"/>
    </source>
</evidence>
<feature type="region of interest" description="Disordered" evidence="4">
    <location>
        <begin position="803"/>
        <end position="823"/>
    </location>
</feature>
<feature type="compositionally biased region" description="Polar residues" evidence="4">
    <location>
        <begin position="465"/>
        <end position="477"/>
    </location>
</feature>
<feature type="region of interest" description="Disordered" evidence="4">
    <location>
        <begin position="1604"/>
        <end position="1632"/>
    </location>
</feature>
<feature type="region of interest" description="Disordered" evidence="4">
    <location>
        <begin position="26"/>
        <end position="47"/>
    </location>
</feature>
<dbReference type="GO" id="GO:0035859">
    <property type="term" value="C:Seh1-associated complex"/>
    <property type="evidence" value="ECO:0007669"/>
    <property type="project" value="TreeGrafter"/>
</dbReference>
<feature type="compositionally biased region" description="Basic residues" evidence="4">
    <location>
        <begin position="803"/>
        <end position="813"/>
    </location>
</feature>
<feature type="compositionally biased region" description="Low complexity" evidence="4">
    <location>
        <begin position="884"/>
        <end position="906"/>
    </location>
</feature>
<dbReference type="SUPFAM" id="SSF50978">
    <property type="entry name" value="WD40 repeat-like"/>
    <property type="match status" value="1"/>
</dbReference>
<feature type="region of interest" description="Disordered" evidence="4">
    <location>
        <begin position="380"/>
        <end position="408"/>
    </location>
</feature>
<feature type="region of interest" description="Disordered" evidence="4">
    <location>
        <begin position="429"/>
        <end position="480"/>
    </location>
</feature>
<dbReference type="GO" id="GO:1904263">
    <property type="term" value="P:positive regulation of TORC1 signaling"/>
    <property type="evidence" value="ECO:0007669"/>
    <property type="project" value="TreeGrafter"/>
</dbReference>
<feature type="compositionally biased region" description="Low complexity" evidence="4">
    <location>
        <begin position="1662"/>
        <end position="1680"/>
    </location>
</feature>
<dbReference type="InterPro" id="IPR019775">
    <property type="entry name" value="WD40_repeat_CS"/>
</dbReference>
<dbReference type="STRING" id="109895.A0A507EHR6"/>
<feature type="compositionally biased region" description="Low complexity" evidence="4">
    <location>
        <begin position="28"/>
        <end position="45"/>
    </location>
</feature>
<evidence type="ECO:0000313" key="5">
    <source>
        <dbReference type="EMBL" id="TPX62836.1"/>
    </source>
</evidence>
<dbReference type="GO" id="GO:0034198">
    <property type="term" value="P:cellular response to amino acid starvation"/>
    <property type="evidence" value="ECO:0007669"/>
    <property type="project" value="TreeGrafter"/>
</dbReference>
<name>A0A507EHR6_9FUNG</name>
<evidence type="ECO:0000256" key="2">
    <source>
        <dbReference type="ARBA" id="ARBA00022737"/>
    </source>
</evidence>
<dbReference type="InterPro" id="IPR049567">
    <property type="entry name" value="WDR59-like"/>
</dbReference>
<organism evidence="5 6">
    <name type="scientific">Powellomyces hirtus</name>
    <dbReference type="NCBI Taxonomy" id="109895"/>
    <lineage>
        <taxon>Eukaryota</taxon>
        <taxon>Fungi</taxon>
        <taxon>Fungi incertae sedis</taxon>
        <taxon>Chytridiomycota</taxon>
        <taxon>Chytridiomycota incertae sedis</taxon>
        <taxon>Chytridiomycetes</taxon>
        <taxon>Spizellomycetales</taxon>
        <taxon>Powellomycetaceae</taxon>
        <taxon>Powellomyces</taxon>
    </lineage>
</organism>
<dbReference type="InterPro" id="IPR001680">
    <property type="entry name" value="WD40_rpt"/>
</dbReference>
<dbReference type="PROSITE" id="PS50294">
    <property type="entry name" value="WD_REPEATS_REGION"/>
    <property type="match status" value="2"/>
</dbReference>
<dbReference type="PROSITE" id="PS00678">
    <property type="entry name" value="WD_REPEATS_1"/>
    <property type="match status" value="2"/>
</dbReference>
<dbReference type="Proteomes" id="UP000318582">
    <property type="component" value="Unassembled WGS sequence"/>
</dbReference>
<feature type="repeat" description="WD" evidence="3">
    <location>
        <begin position="200"/>
        <end position="231"/>
    </location>
</feature>
<dbReference type="PROSITE" id="PS50082">
    <property type="entry name" value="WD_REPEATS_2"/>
    <property type="match status" value="3"/>
</dbReference>
<dbReference type="PANTHER" id="PTHR46170:SF1">
    <property type="entry name" value="GATOR COMPLEX PROTEIN WDR59"/>
    <property type="match status" value="1"/>
</dbReference>